<dbReference type="Proteomes" id="UP001060336">
    <property type="component" value="Chromosome"/>
</dbReference>
<dbReference type="AlphaFoldDB" id="A0A9J7ANW0"/>
<dbReference type="InterPro" id="IPR011083">
    <property type="entry name" value="Phage_tail_collar_dom"/>
</dbReference>
<name>A0A9J7ANW0_9PROT</name>
<proteinExistence type="predicted"/>
<dbReference type="KEGG" id="naci:NUH88_16005"/>
<dbReference type="RefSeq" id="WP_257767396.1">
    <property type="nucleotide sequence ID" value="NZ_CP102480.1"/>
</dbReference>
<sequence length="215" mass="22816">MPTDPFCGEIHLFGFDFAPVDWTYCRGAPFNEGQNPSLYSLIGASYGHWAKDPKNEIVLLPDLTSRSAVGVGVKHTAKTHEVEVPPGKFGGSEEATLKVATIPPHSHQAIFSGEPAKNASMRVSQNLATVVVPSEGDYLAVPRSNTFFQNATYAFGPMPEEGAAVGGVSGGVASFTGKVDVHDAGLEPPVGFPIRNPYLAMNICIALKGAYPDRN</sequence>
<feature type="domain" description="Phage tail collar" evidence="1">
    <location>
        <begin position="8"/>
        <end position="66"/>
    </location>
</feature>
<evidence type="ECO:0000259" key="1">
    <source>
        <dbReference type="Pfam" id="PF07484"/>
    </source>
</evidence>
<reference evidence="2" key="1">
    <citation type="submission" date="2022-08" db="EMBL/GenBank/DDBJ databases">
        <title>Nisaea acidiphila sp. nov., isolated from a marine algal debris and emended description of the genus Nisaea Urios et al. 2008.</title>
        <authorList>
            <person name="Kwon K."/>
        </authorList>
    </citation>
    <scope>NUCLEOTIDE SEQUENCE</scope>
    <source>
        <strain evidence="2">MEBiC11861</strain>
    </source>
</reference>
<evidence type="ECO:0000313" key="3">
    <source>
        <dbReference type="Proteomes" id="UP001060336"/>
    </source>
</evidence>
<dbReference type="Gene3D" id="3.90.1340.10">
    <property type="entry name" value="Phage tail collar domain"/>
    <property type="match status" value="1"/>
</dbReference>
<dbReference type="EMBL" id="CP102480">
    <property type="protein sequence ID" value="UUX48895.1"/>
    <property type="molecule type" value="Genomic_DNA"/>
</dbReference>
<evidence type="ECO:0000313" key="2">
    <source>
        <dbReference type="EMBL" id="UUX48895.1"/>
    </source>
</evidence>
<dbReference type="Pfam" id="PF07484">
    <property type="entry name" value="Collar"/>
    <property type="match status" value="1"/>
</dbReference>
<keyword evidence="3" id="KW-1185">Reference proteome</keyword>
<dbReference type="SUPFAM" id="SSF88874">
    <property type="entry name" value="Receptor-binding domain of short tail fibre protein gp12"/>
    <property type="match status" value="1"/>
</dbReference>
<dbReference type="InterPro" id="IPR037053">
    <property type="entry name" value="Phage_tail_collar_dom_sf"/>
</dbReference>
<accession>A0A9J7ANW0</accession>
<gene>
    <name evidence="2" type="ORF">NUH88_16005</name>
</gene>
<organism evidence="2 3">
    <name type="scientific">Nisaea acidiphila</name>
    <dbReference type="NCBI Taxonomy" id="1862145"/>
    <lineage>
        <taxon>Bacteria</taxon>
        <taxon>Pseudomonadati</taxon>
        <taxon>Pseudomonadota</taxon>
        <taxon>Alphaproteobacteria</taxon>
        <taxon>Rhodospirillales</taxon>
        <taxon>Thalassobaculaceae</taxon>
        <taxon>Nisaea</taxon>
    </lineage>
</organism>
<protein>
    <submittedName>
        <fullName evidence="2">Tail fiber protein</fullName>
    </submittedName>
</protein>